<dbReference type="Proteomes" id="UP001190926">
    <property type="component" value="Unassembled WGS sequence"/>
</dbReference>
<keyword evidence="2" id="KW-0479">Metal-binding</keyword>
<dbReference type="EMBL" id="SDAM02000167">
    <property type="protein sequence ID" value="KAH6826010.1"/>
    <property type="molecule type" value="Genomic_DNA"/>
</dbReference>
<evidence type="ECO:0000256" key="3">
    <source>
        <dbReference type="ARBA" id="ARBA00022737"/>
    </source>
</evidence>
<feature type="region of interest" description="Disordered" evidence="10">
    <location>
        <begin position="201"/>
        <end position="229"/>
    </location>
</feature>
<evidence type="ECO:0000256" key="6">
    <source>
        <dbReference type="ARBA" id="ARBA00023015"/>
    </source>
</evidence>
<keyword evidence="7" id="KW-0804">Transcription</keyword>
<dbReference type="PANTHER" id="PTHR26374:SF466">
    <property type="entry name" value="OS09G0122000 PROTEIN"/>
    <property type="match status" value="1"/>
</dbReference>
<dbReference type="Gene3D" id="3.30.160.60">
    <property type="entry name" value="Classic Zinc Finger"/>
    <property type="match status" value="1"/>
</dbReference>
<comment type="caution">
    <text evidence="12">The sequence shown here is derived from an EMBL/GenBank/DDBJ whole genome shotgun (WGS) entry which is preliminary data.</text>
</comment>
<dbReference type="PROSITE" id="PS00028">
    <property type="entry name" value="ZINC_FINGER_C2H2_1"/>
    <property type="match status" value="2"/>
</dbReference>
<dbReference type="PANTHER" id="PTHR26374">
    <property type="entry name" value="ZINC FINGER PROTEIN ZAT5"/>
    <property type="match status" value="1"/>
</dbReference>
<protein>
    <recommendedName>
        <fullName evidence="11">C2H2-type domain-containing protein</fullName>
    </recommendedName>
</protein>
<comment type="subcellular location">
    <subcellularLocation>
        <location evidence="1">Nucleus</location>
    </subcellularLocation>
</comment>
<feature type="domain" description="C2H2-type" evidence="11">
    <location>
        <begin position="107"/>
        <end position="134"/>
    </location>
</feature>
<dbReference type="GO" id="GO:0008270">
    <property type="term" value="F:zinc ion binding"/>
    <property type="evidence" value="ECO:0007669"/>
    <property type="project" value="UniProtKB-KW"/>
</dbReference>
<gene>
    <name evidence="12" type="ORF">C2S53_001447</name>
</gene>
<evidence type="ECO:0000256" key="2">
    <source>
        <dbReference type="ARBA" id="ARBA00022723"/>
    </source>
</evidence>
<dbReference type="Pfam" id="PF13912">
    <property type="entry name" value="zf-C2H2_6"/>
    <property type="match status" value="2"/>
</dbReference>
<dbReference type="GO" id="GO:0005634">
    <property type="term" value="C:nucleus"/>
    <property type="evidence" value="ECO:0007669"/>
    <property type="project" value="UniProtKB-SubCell"/>
</dbReference>
<keyword evidence="6" id="KW-0805">Transcription regulation</keyword>
<evidence type="ECO:0000256" key="9">
    <source>
        <dbReference type="PROSITE-ProRule" id="PRU00042"/>
    </source>
</evidence>
<keyword evidence="13" id="KW-1185">Reference proteome</keyword>
<evidence type="ECO:0000256" key="4">
    <source>
        <dbReference type="ARBA" id="ARBA00022771"/>
    </source>
</evidence>
<dbReference type="InterPro" id="IPR036236">
    <property type="entry name" value="Znf_C2H2_sf"/>
</dbReference>
<feature type="domain" description="C2H2-type" evidence="11">
    <location>
        <begin position="184"/>
        <end position="211"/>
    </location>
</feature>
<evidence type="ECO:0000259" key="11">
    <source>
        <dbReference type="PROSITE" id="PS50157"/>
    </source>
</evidence>
<dbReference type="SUPFAM" id="SSF57667">
    <property type="entry name" value="beta-beta-alpha zinc fingers"/>
    <property type="match status" value="1"/>
</dbReference>
<accession>A0AAD4J2K0</accession>
<keyword evidence="4 9" id="KW-0863">Zinc-finger</keyword>
<feature type="compositionally biased region" description="Basic and acidic residues" evidence="10">
    <location>
        <begin position="134"/>
        <end position="158"/>
    </location>
</feature>
<feature type="compositionally biased region" description="Basic and acidic residues" evidence="10">
    <location>
        <begin position="220"/>
        <end position="229"/>
    </location>
</feature>
<keyword evidence="3" id="KW-0677">Repeat</keyword>
<dbReference type="SMART" id="SM00355">
    <property type="entry name" value="ZnF_C2H2"/>
    <property type="match status" value="2"/>
</dbReference>
<evidence type="ECO:0000256" key="10">
    <source>
        <dbReference type="SAM" id="MobiDB-lite"/>
    </source>
</evidence>
<evidence type="ECO:0000256" key="1">
    <source>
        <dbReference type="ARBA" id="ARBA00004123"/>
    </source>
</evidence>
<evidence type="ECO:0000256" key="5">
    <source>
        <dbReference type="ARBA" id="ARBA00022833"/>
    </source>
</evidence>
<feature type="region of interest" description="Disordered" evidence="10">
    <location>
        <begin position="20"/>
        <end position="60"/>
    </location>
</feature>
<keyword evidence="8" id="KW-0539">Nucleus</keyword>
<proteinExistence type="predicted"/>
<reference evidence="12 13" key="1">
    <citation type="journal article" date="2021" name="Nat. Commun.">
        <title>Incipient diploidization of the medicinal plant Perilla within 10,000 years.</title>
        <authorList>
            <person name="Zhang Y."/>
            <person name="Shen Q."/>
            <person name="Leng L."/>
            <person name="Zhang D."/>
            <person name="Chen S."/>
            <person name="Shi Y."/>
            <person name="Ning Z."/>
            <person name="Chen S."/>
        </authorList>
    </citation>
    <scope>NUCLEOTIDE SEQUENCE [LARGE SCALE GENOMIC DNA]</scope>
    <source>
        <strain evidence="13">cv. PC099</strain>
    </source>
</reference>
<feature type="region of interest" description="Disordered" evidence="10">
    <location>
        <begin position="123"/>
        <end position="172"/>
    </location>
</feature>
<organism evidence="12 13">
    <name type="scientific">Perilla frutescens var. hirtella</name>
    <name type="common">Perilla citriodora</name>
    <name type="synonym">Perilla setoyensis</name>
    <dbReference type="NCBI Taxonomy" id="608512"/>
    <lineage>
        <taxon>Eukaryota</taxon>
        <taxon>Viridiplantae</taxon>
        <taxon>Streptophyta</taxon>
        <taxon>Embryophyta</taxon>
        <taxon>Tracheophyta</taxon>
        <taxon>Spermatophyta</taxon>
        <taxon>Magnoliopsida</taxon>
        <taxon>eudicotyledons</taxon>
        <taxon>Gunneridae</taxon>
        <taxon>Pentapetalae</taxon>
        <taxon>asterids</taxon>
        <taxon>lamiids</taxon>
        <taxon>Lamiales</taxon>
        <taxon>Lamiaceae</taxon>
        <taxon>Nepetoideae</taxon>
        <taxon>Elsholtzieae</taxon>
        <taxon>Perilla</taxon>
    </lineage>
</organism>
<evidence type="ECO:0000313" key="13">
    <source>
        <dbReference type="Proteomes" id="UP001190926"/>
    </source>
</evidence>
<dbReference type="PROSITE" id="PS50157">
    <property type="entry name" value="ZINC_FINGER_C2H2_2"/>
    <property type="match status" value="2"/>
</dbReference>
<sequence length="282" mass="30541">MNMEILEDFSASNDQIIVKGKRTKRLRPSSSASSSGGGGEFNCNSLVSSPTTSSGISTSTEEDEDLANCLILLARGGFGPQTESKFSSRKFTEMATTTAAKVGIYVYECKTCSRTFPSFQALGGHRASHKKPKPAADFDQKKSPPPPDNREKEEEAKFSKLKTIAPPPPTPQLLSHVENKAKIHECSICGSEFASGQALGGHMRRHRSGPNSTPAAAGRSDNDSSSHDRHVVVEKTRNILALDLNLPAPAEDDRREAEFRGFSSNQQPRMVFSAAALVDCHY</sequence>
<keyword evidence="5" id="KW-0862">Zinc</keyword>
<evidence type="ECO:0000256" key="8">
    <source>
        <dbReference type="ARBA" id="ARBA00023242"/>
    </source>
</evidence>
<evidence type="ECO:0000313" key="12">
    <source>
        <dbReference type="EMBL" id="KAH6826010.1"/>
    </source>
</evidence>
<dbReference type="InterPro" id="IPR013087">
    <property type="entry name" value="Znf_C2H2_type"/>
</dbReference>
<dbReference type="AlphaFoldDB" id="A0AAD4J2K0"/>
<evidence type="ECO:0000256" key="7">
    <source>
        <dbReference type="ARBA" id="ARBA00023163"/>
    </source>
</evidence>
<feature type="compositionally biased region" description="Low complexity" evidence="10">
    <location>
        <begin position="45"/>
        <end position="59"/>
    </location>
</feature>
<name>A0AAD4J2K0_PERFH</name>